<comment type="caution">
    <text evidence="3">The sequence shown here is derived from an EMBL/GenBank/DDBJ whole genome shotgun (WGS) entry which is preliminary data.</text>
</comment>
<dbReference type="PROSITE" id="PS51257">
    <property type="entry name" value="PROKAR_LIPOPROTEIN"/>
    <property type="match status" value="1"/>
</dbReference>
<dbReference type="RefSeq" id="XP_056790749.1">
    <property type="nucleotide sequence ID" value="XM_056933208.1"/>
</dbReference>
<accession>A0A9W9XCM5</accession>
<feature type="transmembrane region" description="Helical" evidence="2">
    <location>
        <begin position="17"/>
        <end position="37"/>
    </location>
</feature>
<reference evidence="3" key="2">
    <citation type="journal article" date="2023" name="IMA Fungus">
        <title>Comparative genomic study of the Penicillium genus elucidates a diverse pangenome and 15 lateral gene transfer events.</title>
        <authorList>
            <person name="Petersen C."/>
            <person name="Sorensen T."/>
            <person name="Nielsen M.R."/>
            <person name="Sondergaard T.E."/>
            <person name="Sorensen J.L."/>
            <person name="Fitzpatrick D.A."/>
            <person name="Frisvad J.C."/>
            <person name="Nielsen K.L."/>
        </authorList>
    </citation>
    <scope>NUCLEOTIDE SEQUENCE</scope>
    <source>
        <strain evidence="3">IBT 30728</strain>
    </source>
</reference>
<feature type="region of interest" description="Disordered" evidence="1">
    <location>
        <begin position="58"/>
        <end position="81"/>
    </location>
</feature>
<keyword evidence="2" id="KW-0472">Membrane</keyword>
<sequence>MTRYPDPILSPSLGREIGIMIAVLGACVLTIGIYSIIWRRIQIRNQAEDLDRRKALKNRAARGPDFPSTAPAATAAAPERRIGLDTGGVYRLPMEVSGKKSEMEGGHDGSADRNGKGNENAAAARRRADLL</sequence>
<keyword evidence="4" id="KW-1185">Reference proteome</keyword>
<dbReference type="AlphaFoldDB" id="A0A9W9XCM5"/>
<protein>
    <submittedName>
        <fullName evidence="3">Uncharacterized protein</fullName>
    </submittedName>
</protein>
<organism evidence="3 4">
    <name type="scientific">Penicillium diatomitis</name>
    <dbReference type="NCBI Taxonomy" id="2819901"/>
    <lineage>
        <taxon>Eukaryota</taxon>
        <taxon>Fungi</taxon>
        <taxon>Dikarya</taxon>
        <taxon>Ascomycota</taxon>
        <taxon>Pezizomycotina</taxon>
        <taxon>Eurotiomycetes</taxon>
        <taxon>Eurotiomycetidae</taxon>
        <taxon>Eurotiales</taxon>
        <taxon>Aspergillaceae</taxon>
        <taxon>Penicillium</taxon>
    </lineage>
</organism>
<gene>
    <name evidence="3" type="ORF">N7539_003606</name>
</gene>
<reference evidence="3" key="1">
    <citation type="submission" date="2022-12" db="EMBL/GenBank/DDBJ databases">
        <authorList>
            <person name="Petersen C."/>
        </authorList>
    </citation>
    <scope>NUCLEOTIDE SEQUENCE</scope>
    <source>
        <strain evidence="3">IBT 30728</strain>
    </source>
</reference>
<evidence type="ECO:0000313" key="4">
    <source>
        <dbReference type="Proteomes" id="UP001148312"/>
    </source>
</evidence>
<name>A0A9W9XCM5_9EURO</name>
<feature type="region of interest" description="Disordered" evidence="1">
    <location>
        <begin position="95"/>
        <end position="131"/>
    </location>
</feature>
<feature type="compositionally biased region" description="Basic and acidic residues" evidence="1">
    <location>
        <begin position="97"/>
        <end position="116"/>
    </location>
</feature>
<dbReference type="Proteomes" id="UP001148312">
    <property type="component" value="Unassembled WGS sequence"/>
</dbReference>
<evidence type="ECO:0000256" key="2">
    <source>
        <dbReference type="SAM" id="Phobius"/>
    </source>
</evidence>
<dbReference type="EMBL" id="JAPWDQ010000004">
    <property type="protein sequence ID" value="KAJ5488716.1"/>
    <property type="molecule type" value="Genomic_DNA"/>
</dbReference>
<dbReference type="GeneID" id="81623457"/>
<evidence type="ECO:0000256" key="1">
    <source>
        <dbReference type="SAM" id="MobiDB-lite"/>
    </source>
</evidence>
<evidence type="ECO:0000313" key="3">
    <source>
        <dbReference type="EMBL" id="KAJ5488716.1"/>
    </source>
</evidence>
<keyword evidence="2" id="KW-0812">Transmembrane</keyword>
<keyword evidence="2" id="KW-1133">Transmembrane helix</keyword>
<proteinExistence type="predicted"/>